<reference evidence="2 3" key="1">
    <citation type="submission" date="2020-04" db="EMBL/GenBank/DDBJ databases">
        <authorList>
            <person name="Zheng R.K."/>
            <person name="Sun C.M."/>
        </authorList>
    </citation>
    <scope>NUCLEOTIDE SEQUENCE [LARGE SCALE GENOMIC DNA]</scope>
    <source>
        <strain evidence="3">zrk29</strain>
    </source>
</reference>
<evidence type="ECO:0000256" key="1">
    <source>
        <dbReference type="SAM" id="Phobius"/>
    </source>
</evidence>
<dbReference type="KEGG" id="tbk:HF295_01285"/>
<proteinExistence type="predicted"/>
<dbReference type="AlphaFoldDB" id="A0A7L6MZZ0"/>
<keyword evidence="3" id="KW-1185">Reference proteome</keyword>
<protein>
    <submittedName>
        <fullName evidence="2">Uncharacterized protein</fullName>
    </submittedName>
</protein>
<name>A0A7L6MZZ0_9MOLU</name>
<dbReference type="EMBL" id="CP051151">
    <property type="protein sequence ID" value="QLY39566.1"/>
    <property type="molecule type" value="Genomic_DNA"/>
</dbReference>
<evidence type="ECO:0000313" key="2">
    <source>
        <dbReference type="EMBL" id="QLY39566.1"/>
    </source>
</evidence>
<dbReference type="Proteomes" id="UP000512167">
    <property type="component" value="Chromosome"/>
</dbReference>
<keyword evidence="1" id="KW-0472">Membrane</keyword>
<gene>
    <name evidence="2" type="ORF">HF295_01285</name>
</gene>
<organism evidence="2 3">
    <name type="scientific">Hujiaoplasma nucleasis</name>
    <dbReference type="NCBI Taxonomy" id="2725268"/>
    <lineage>
        <taxon>Bacteria</taxon>
        <taxon>Bacillati</taxon>
        <taxon>Mycoplasmatota</taxon>
        <taxon>Mollicutes</taxon>
        <taxon>Candidatus Izemoplasmatales</taxon>
        <taxon>Hujiaoplasmataceae</taxon>
        <taxon>Hujiaoplasma</taxon>
    </lineage>
</organism>
<dbReference type="RefSeq" id="WP_312032040.1">
    <property type="nucleotide sequence ID" value="NZ_CP051151.1"/>
</dbReference>
<evidence type="ECO:0000313" key="3">
    <source>
        <dbReference type="Proteomes" id="UP000512167"/>
    </source>
</evidence>
<sequence length="192" mass="23257">MILAIEQKDIITLSIIIILAIIISFLIIFFLKRNLNVRRYKKSLKAIIKHKEKNYNANVLIDILYNRYITDQSNTYKTLKNRGKKKIKRYFKFYQDSLNDLVEKKSIITPNMKRNKLVFIFKDDQNQQLGKYYIKDSFNKLKKQLNKHQLLFDMIAYVYELPQYIDQAKPYELENHDNKHIIKYEIVEKLKK</sequence>
<feature type="transmembrane region" description="Helical" evidence="1">
    <location>
        <begin position="12"/>
        <end position="31"/>
    </location>
</feature>
<accession>A0A7L6MZZ0</accession>
<keyword evidence="1" id="KW-0812">Transmembrane</keyword>
<keyword evidence="1" id="KW-1133">Transmembrane helix</keyword>